<evidence type="ECO:0000313" key="2">
    <source>
        <dbReference type="EMBL" id="MBB4038980.1"/>
    </source>
</evidence>
<reference evidence="2 3" key="1">
    <citation type="submission" date="2020-08" db="EMBL/GenBank/DDBJ databases">
        <title>Genomic Encyclopedia of Type Strains, Phase IV (KMG-IV): sequencing the most valuable type-strain genomes for metagenomic binning, comparative biology and taxonomic classification.</title>
        <authorList>
            <person name="Goeker M."/>
        </authorList>
    </citation>
    <scope>NUCLEOTIDE SEQUENCE [LARGE SCALE GENOMIC DNA]</scope>
    <source>
        <strain evidence="2 3">DSM 15743</strain>
    </source>
</reference>
<protein>
    <recommendedName>
        <fullName evidence="4">DUF1134 domain-containing protein</fullName>
    </recommendedName>
</protein>
<name>A0A7W6IDP4_9HYPH</name>
<accession>A0A7W6IDP4</accession>
<keyword evidence="1" id="KW-0732">Signal</keyword>
<dbReference type="Proteomes" id="UP000519439">
    <property type="component" value="Unassembled WGS sequence"/>
</dbReference>
<keyword evidence="3" id="KW-1185">Reference proteome</keyword>
<dbReference type="EMBL" id="JACIDC010000002">
    <property type="protein sequence ID" value="MBB4038980.1"/>
    <property type="molecule type" value="Genomic_DNA"/>
</dbReference>
<sequence length="200" mass="21312">MRSRSTCLAAAALAALIGVLAPQASAQTAQRTYANNPGNPNSFNSNELLESGHQFFGSASRGLALALQEAVRRWGEPNGYILGQEASGAFFGGLRYGEGKLFTRNAGERRVFWQGPSLGFDVGGDGARTMMLVYNMPFTDALYKRFVGVDGSAYFIGGFGVTAVAADEMIVVPIRAGVGARLGVNIGYLKFTPEPTWNPF</sequence>
<evidence type="ECO:0008006" key="4">
    <source>
        <dbReference type="Google" id="ProtNLM"/>
    </source>
</evidence>
<evidence type="ECO:0000313" key="3">
    <source>
        <dbReference type="Proteomes" id="UP000519439"/>
    </source>
</evidence>
<dbReference type="AlphaFoldDB" id="A0A7W6IDP4"/>
<gene>
    <name evidence="2" type="ORF">GGR34_000615</name>
</gene>
<feature type="chain" id="PRO_5031164799" description="DUF1134 domain-containing protein" evidence="1">
    <location>
        <begin position="27"/>
        <end position="200"/>
    </location>
</feature>
<organism evidence="2 3">
    <name type="scientific">Microvirga flocculans</name>
    <dbReference type="NCBI Taxonomy" id="217168"/>
    <lineage>
        <taxon>Bacteria</taxon>
        <taxon>Pseudomonadati</taxon>
        <taxon>Pseudomonadota</taxon>
        <taxon>Alphaproteobacteria</taxon>
        <taxon>Hyphomicrobiales</taxon>
        <taxon>Methylobacteriaceae</taxon>
        <taxon>Microvirga</taxon>
    </lineage>
</organism>
<evidence type="ECO:0000256" key="1">
    <source>
        <dbReference type="SAM" id="SignalP"/>
    </source>
</evidence>
<dbReference type="RefSeq" id="WP_027314836.1">
    <property type="nucleotide sequence ID" value="NZ_JACIDC010000002.1"/>
</dbReference>
<dbReference type="Pfam" id="PF06577">
    <property type="entry name" value="EipA"/>
    <property type="match status" value="1"/>
</dbReference>
<feature type="signal peptide" evidence="1">
    <location>
        <begin position="1"/>
        <end position="26"/>
    </location>
</feature>
<dbReference type="InterPro" id="IPR008325">
    <property type="entry name" value="EipA-like"/>
</dbReference>
<comment type="caution">
    <text evidence="2">The sequence shown here is derived from an EMBL/GenBank/DDBJ whole genome shotgun (WGS) entry which is preliminary data.</text>
</comment>
<proteinExistence type="predicted"/>
<dbReference type="PIRSF" id="PIRSF033924">
    <property type="entry name" value="UCP033924"/>
    <property type="match status" value="1"/>
</dbReference>